<organism evidence="3 4">
    <name type="scientific">Hyaloscypha variabilis (strain UAMH 11265 / GT02V1 / F)</name>
    <name type="common">Meliniomyces variabilis</name>
    <dbReference type="NCBI Taxonomy" id="1149755"/>
    <lineage>
        <taxon>Eukaryota</taxon>
        <taxon>Fungi</taxon>
        <taxon>Dikarya</taxon>
        <taxon>Ascomycota</taxon>
        <taxon>Pezizomycotina</taxon>
        <taxon>Leotiomycetes</taxon>
        <taxon>Helotiales</taxon>
        <taxon>Hyaloscyphaceae</taxon>
        <taxon>Hyaloscypha</taxon>
        <taxon>Hyaloscypha variabilis</taxon>
    </lineage>
</organism>
<dbReference type="EMBL" id="KZ613940">
    <property type="protein sequence ID" value="PMD45255.1"/>
    <property type="molecule type" value="Genomic_DNA"/>
</dbReference>
<feature type="transmembrane region" description="Helical" evidence="2">
    <location>
        <begin position="15"/>
        <end position="33"/>
    </location>
</feature>
<dbReference type="AlphaFoldDB" id="A0A2J6S3D8"/>
<dbReference type="Gene3D" id="3.40.50.1110">
    <property type="entry name" value="SGNH hydrolase"/>
    <property type="match status" value="1"/>
</dbReference>
<dbReference type="InterPro" id="IPR036514">
    <property type="entry name" value="SGNH_hydro_sf"/>
</dbReference>
<protein>
    <recommendedName>
        <fullName evidence="5">SGNH hydrolase</fullName>
    </recommendedName>
</protein>
<reference evidence="3 4" key="1">
    <citation type="submission" date="2016-04" db="EMBL/GenBank/DDBJ databases">
        <title>A degradative enzymes factory behind the ericoid mycorrhizal symbiosis.</title>
        <authorList>
            <consortium name="DOE Joint Genome Institute"/>
            <person name="Martino E."/>
            <person name="Morin E."/>
            <person name="Grelet G."/>
            <person name="Kuo A."/>
            <person name="Kohler A."/>
            <person name="Daghino S."/>
            <person name="Barry K."/>
            <person name="Choi C."/>
            <person name="Cichocki N."/>
            <person name="Clum A."/>
            <person name="Copeland A."/>
            <person name="Hainaut M."/>
            <person name="Haridas S."/>
            <person name="Labutti K."/>
            <person name="Lindquist E."/>
            <person name="Lipzen A."/>
            <person name="Khouja H.-R."/>
            <person name="Murat C."/>
            <person name="Ohm R."/>
            <person name="Olson A."/>
            <person name="Spatafora J."/>
            <person name="Veneault-Fourrey C."/>
            <person name="Henrissat B."/>
            <person name="Grigoriev I."/>
            <person name="Martin F."/>
            <person name="Perotto S."/>
        </authorList>
    </citation>
    <scope>NUCLEOTIDE SEQUENCE [LARGE SCALE GENOMIC DNA]</scope>
    <source>
        <strain evidence="3 4">F</strain>
    </source>
</reference>
<evidence type="ECO:0000256" key="2">
    <source>
        <dbReference type="SAM" id="Phobius"/>
    </source>
</evidence>
<evidence type="ECO:0008006" key="5">
    <source>
        <dbReference type="Google" id="ProtNLM"/>
    </source>
</evidence>
<feature type="compositionally biased region" description="Basic and acidic residues" evidence="1">
    <location>
        <begin position="320"/>
        <end position="334"/>
    </location>
</feature>
<keyword evidence="4" id="KW-1185">Reference proteome</keyword>
<evidence type="ECO:0000313" key="3">
    <source>
        <dbReference type="EMBL" id="PMD45255.1"/>
    </source>
</evidence>
<feature type="region of interest" description="Disordered" evidence="1">
    <location>
        <begin position="313"/>
        <end position="340"/>
    </location>
</feature>
<accession>A0A2J6S3D8</accession>
<sequence length="456" mass="51061">MYEAVGSMPVLRKRLGASIVLTLLSIISIFLLLPSSKVSTRLQKIALGTAIDGSLWQWSANLEETEEDLGGEGTRLVIFGDSWVDDIHEGGQEGKGKSWADYLCEEINCTSRLNFAASQPIEALPQYPPTGVMTSNSIHESLISKSKYAIPLEIAELSLLPDLATQIQSYIALKPPKERPTETIFVVSFGFWDIYDFSRMDYPIGQNGTDTSIQELFRQLDILYNHFVTNLYSPSSSESAEATDDSENSEAPMFRVIIPRLFDPTLLPGWLTLRPHAPAPSSVAEQQKNAVYFTERWNNIMENQVAQWVVTTPEPPPPKFEQDESHEEDIRNNYERSQPTEPRLPIQKDVFYYDLPKLLLDVIVEHQLEDEGLSDAHGLGKGESPFESVYQPCVRAADGDDTDGLIDLNGMLVCKEPEEYLFWDAFNLGAVAKGMIGKEVGELVKANKTLRAKWGH</sequence>
<gene>
    <name evidence="3" type="ORF">L207DRAFT_629756</name>
</gene>
<dbReference type="STRING" id="1149755.A0A2J6S3D8"/>
<dbReference type="Proteomes" id="UP000235786">
    <property type="component" value="Unassembled WGS sequence"/>
</dbReference>
<keyword evidence="2" id="KW-0472">Membrane</keyword>
<evidence type="ECO:0000256" key="1">
    <source>
        <dbReference type="SAM" id="MobiDB-lite"/>
    </source>
</evidence>
<evidence type="ECO:0000313" key="4">
    <source>
        <dbReference type="Proteomes" id="UP000235786"/>
    </source>
</evidence>
<dbReference type="OrthoDB" id="5278722at2759"/>
<proteinExistence type="predicted"/>
<keyword evidence="2" id="KW-0812">Transmembrane</keyword>
<keyword evidence="2" id="KW-1133">Transmembrane helix</keyword>
<name>A0A2J6S3D8_HYAVF</name>